<protein>
    <submittedName>
        <fullName evidence="2">Uncharacterized protein</fullName>
    </submittedName>
</protein>
<gene>
    <name evidence="2" type="ORF">CLM73_25030</name>
</gene>
<dbReference type="RefSeq" id="WP_105240733.1">
    <property type="nucleotide sequence ID" value="NZ_CP023270.1"/>
</dbReference>
<accession>A0A2S0IDI1</accession>
<sequence>MLAYASGAVAVAALAASVYIGAKRPFRFKDNGSGPDHRPSAAVAGGLMTVALLGFVIAFTV</sequence>
<keyword evidence="1" id="KW-0812">Transmembrane</keyword>
<keyword evidence="1" id="KW-1133">Transmembrane helix</keyword>
<dbReference type="AlphaFoldDB" id="A0A2S0IDI1"/>
<name>A0A2S0IDI1_9BURK</name>
<dbReference type="Proteomes" id="UP000239477">
    <property type="component" value="Chromosome"/>
</dbReference>
<feature type="transmembrane region" description="Helical" evidence="1">
    <location>
        <begin position="41"/>
        <end position="60"/>
    </location>
</feature>
<evidence type="ECO:0000313" key="2">
    <source>
        <dbReference type="EMBL" id="AVJ30099.1"/>
    </source>
</evidence>
<dbReference type="OrthoDB" id="8667245at2"/>
<evidence type="ECO:0000256" key="1">
    <source>
        <dbReference type="SAM" id="Phobius"/>
    </source>
</evidence>
<reference evidence="2 3" key="1">
    <citation type="submission" date="2017-09" db="EMBL/GenBank/DDBJ databases">
        <title>Genomic, metabolic, and phenotypic characteristics of bacterial isolates from the natural microbiome of the model nematode Caenorhabditis elegans.</title>
        <authorList>
            <person name="Zimmermann J."/>
            <person name="Obeng N."/>
            <person name="Yang W."/>
            <person name="Obeng O."/>
            <person name="Kissoyan K."/>
            <person name="Pees B."/>
            <person name="Dirksen P."/>
            <person name="Hoppner M."/>
            <person name="Franke A."/>
            <person name="Rosenstiel P."/>
            <person name="Leippe M."/>
            <person name="Dierking K."/>
            <person name="Kaleta C."/>
            <person name="Schulenburg H."/>
        </authorList>
    </citation>
    <scope>NUCLEOTIDE SEQUENCE [LARGE SCALE GENOMIC DNA]</scope>
    <source>
        <strain evidence="2 3">MYb73</strain>
    </source>
</reference>
<evidence type="ECO:0000313" key="3">
    <source>
        <dbReference type="Proteomes" id="UP000239477"/>
    </source>
</evidence>
<keyword evidence="3" id="KW-1185">Reference proteome</keyword>
<organism evidence="2 3">
    <name type="scientific">Achromobacter spanius</name>
    <dbReference type="NCBI Taxonomy" id="217203"/>
    <lineage>
        <taxon>Bacteria</taxon>
        <taxon>Pseudomonadati</taxon>
        <taxon>Pseudomonadota</taxon>
        <taxon>Betaproteobacteria</taxon>
        <taxon>Burkholderiales</taxon>
        <taxon>Alcaligenaceae</taxon>
        <taxon>Achromobacter</taxon>
    </lineage>
</organism>
<keyword evidence="1" id="KW-0472">Membrane</keyword>
<proteinExistence type="predicted"/>
<dbReference type="EMBL" id="CP023270">
    <property type="protein sequence ID" value="AVJ30099.1"/>
    <property type="molecule type" value="Genomic_DNA"/>
</dbReference>